<organism evidence="2 3">
    <name type="scientific">Helianthus annuus</name>
    <name type="common">Common sunflower</name>
    <dbReference type="NCBI Taxonomy" id="4232"/>
    <lineage>
        <taxon>Eukaryota</taxon>
        <taxon>Viridiplantae</taxon>
        <taxon>Streptophyta</taxon>
        <taxon>Embryophyta</taxon>
        <taxon>Tracheophyta</taxon>
        <taxon>Spermatophyta</taxon>
        <taxon>Magnoliopsida</taxon>
        <taxon>eudicotyledons</taxon>
        <taxon>Gunneridae</taxon>
        <taxon>Pentapetalae</taxon>
        <taxon>asterids</taxon>
        <taxon>campanulids</taxon>
        <taxon>Asterales</taxon>
        <taxon>Asteraceae</taxon>
        <taxon>Asteroideae</taxon>
        <taxon>Heliantheae alliance</taxon>
        <taxon>Heliantheae</taxon>
        <taxon>Helianthus</taxon>
    </lineage>
</organism>
<dbReference type="EMBL" id="CM007901">
    <property type="protein sequence ID" value="OTG03815.1"/>
    <property type="molecule type" value="Genomic_DNA"/>
</dbReference>
<protein>
    <submittedName>
        <fullName evidence="2">Uncharacterized protein</fullName>
    </submittedName>
</protein>
<reference evidence="1 3" key="1">
    <citation type="journal article" date="2017" name="Nature">
        <title>The sunflower genome provides insights into oil metabolism, flowering and Asterid evolution.</title>
        <authorList>
            <person name="Badouin H."/>
            <person name="Gouzy J."/>
            <person name="Grassa C.J."/>
            <person name="Murat F."/>
            <person name="Staton S.E."/>
            <person name="Cottret L."/>
            <person name="Lelandais-Briere C."/>
            <person name="Owens G.L."/>
            <person name="Carrere S."/>
            <person name="Mayjonade B."/>
            <person name="Legrand L."/>
            <person name="Gill N."/>
            <person name="Kane N.C."/>
            <person name="Bowers J.E."/>
            <person name="Hubner S."/>
            <person name="Bellec A."/>
            <person name="Berard A."/>
            <person name="Berges H."/>
            <person name="Blanchet N."/>
            <person name="Boniface M.C."/>
            <person name="Brunel D."/>
            <person name="Catrice O."/>
            <person name="Chaidir N."/>
            <person name="Claudel C."/>
            <person name="Donnadieu C."/>
            <person name="Faraut T."/>
            <person name="Fievet G."/>
            <person name="Helmstetter N."/>
            <person name="King M."/>
            <person name="Knapp S.J."/>
            <person name="Lai Z."/>
            <person name="Le Paslier M.C."/>
            <person name="Lippi Y."/>
            <person name="Lorenzon L."/>
            <person name="Mandel J.R."/>
            <person name="Marage G."/>
            <person name="Marchand G."/>
            <person name="Marquand E."/>
            <person name="Bret-Mestries E."/>
            <person name="Morien E."/>
            <person name="Nambeesan S."/>
            <person name="Nguyen T."/>
            <person name="Pegot-Espagnet P."/>
            <person name="Pouilly N."/>
            <person name="Raftis F."/>
            <person name="Sallet E."/>
            <person name="Schiex T."/>
            <person name="Thomas J."/>
            <person name="Vandecasteele C."/>
            <person name="Vares D."/>
            <person name="Vear F."/>
            <person name="Vautrin S."/>
            <person name="Crespi M."/>
            <person name="Mangin B."/>
            <person name="Burke J.M."/>
            <person name="Salse J."/>
            <person name="Munos S."/>
            <person name="Vincourt P."/>
            <person name="Rieseberg L.H."/>
            <person name="Langlade N.B."/>
        </authorList>
    </citation>
    <scope>NUCLEOTIDE SEQUENCE [LARGE SCALE GENOMIC DNA]</scope>
    <source>
        <strain evidence="3">cv. SF193</strain>
        <tissue evidence="1">Leaves</tissue>
    </source>
</reference>
<proteinExistence type="predicted"/>
<keyword evidence="3" id="KW-1185">Reference proteome</keyword>
<dbReference type="InParanoid" id="A0A251SY71"/>
<dbReference type="Gramene" id="mRNA:HanXRQr2_Chr12g0522741">
    <property type="protein sequence ID" value="CDS:HanXRQr2_Chr12g0522741.1"/>
    <property type="gene ID" value="HanXRQr2_Chr12g0522741"/>
</dbReference>
<evidence type="ECO:0000313" key="2">
    <source>
        <dbReference type="EMBL" id="OTG03815.1"/>
    </source>
</evidence>
<name>A0A251SY71_HELAN</name>
<dbReference type="Proteomes" id="UP000215914">
    <property type="component" value="Chromosome 12"/>
</dbReference>
<evidence type="ECO:0000313" key="3">
    <source>
        <dbReference type="Proteomes" id="UP000215914"/>
    </source>
</evidence>
<sequence length="169" mass="19547">MPNKIRQTFPTSNHIVTCYFSSCSSLLLKKHKRCMPRLDKLILKKTCDWLISVWGPTTYPLSLLCRMQQLLSENSSPSSLPIGNIPLAVDMPCARAANLLWCTHWLLCRGYFYFIASVVLNGHIIITYTPYMDVYHPIPSHRHLYTRLALRGWGRRRLMARSLHGPKTF</sequence>
<gene>
    <name evidence="2" type="ORF">HannXRQ_Chr12g0355471</name>
    <name evidence="1" type="ORF">HanXRQr2_Chr12g0522741</name>
</gene>
<dbReference type="AlphaFoldDB" id="A0A251SY71"/>
<dbReference type="EMBL" id="MNCJ02000327">
    <property type="protein sequence ID" value="KAF5776301.1"/>
    <property type="molecule type" value="Genomic_DNA"/>
</dbReference>
<reference evidence="2" key="2">
    <citation type="submission" date="2017-02" db="EMBL/GenBank/DDBJ databases">
        <title>Sunflower complete genome.</title>
        <authorList>
            <person name="Langlade N."/>
            <person name="Munos S."/>
        </authorList>
    </citation>
    <scope>NUCLEOTIDE SEQUENCE [LARGE SCALE GENOMIC DNA]</scope>
    <source>
        <tissue evidence="2">Leaves</tissue>
    </source>
</reference>
<reference evidence="1" key="3">
    <citation type="submission" date="2020-06" db="EMBL/GenBank/DDBJ databases">
        <title>Helianthus annuus Genome sequencing and assembly Release 2.</title>
        <authorList>
            <person name="Gouzy J."/>
            <person name="Langlade N."/>
            <person name="Munos S."/>
        </authorList>
    </citation>
    <scope>NUCLEOTIDE SEQUENCE</scope>
    <source>
        <tissue evidence="1">Leaves</tissue>
    </source>
</reference>
<evidence type="ECO:0000313" key="1">
    <source>
        <dbReference type="EMBL" id="KAF5776301.1"/>
    </source>
</evidence>
<accession>A0A251SY71</accession>